<dbReference type="EMBL" id="UWOC01000161">
    <property type="protein sequence ID" value="VCU10126.1"/>
    <property type="molecule type" value="Genomic_DNA"/>
</dbReference>
<evidence type="ECO:0000313" key="1">
    <source>
        <dbReference type="EMBL" id="VCU10126.1"/>
    </source>
</evidence>
<protein>
    <submittedName>
        <fullName evidence="1">Uncharacterized protein</fullName>
    </submittedName>
</protein>
<organism evidence="1 2">
    <name type="scientific">Rhodoplanes serenus</name>
    <dbReference type="NCBI Taxonomy" id="200615"/>
    <lineage>
        <taxon>Bacteria</taxon>
        <taxon>Pseudomonadati</taxon>
        <taxon>Pseudomonadota</taxon>
        <taxon>Alphaproteobacteria</taxon>
        <taxon>Hyphomicrobiales</taxon>
        <taxon>Nitrobacteraceae</taxon>
        <taxon>Rhodoplanes</taxon>
    </lineage>
</organism>
<accession>A0A447CXU5</accession>
<dbReference type="AlphaFoldDB" id="A0A447CXU5"/>
<reference evidence="2" key="1">
    <citation type="submission" date="2018-10" db="EMBL/GenBank/DDBJ databases">
        <authorList>
            <person name="Peiro R."/>
            <person name="Begona"/>
            <person name="Cbmso G."/>
            <person name="Lopez M."/>
            <person name="Gonzalez S."/>
            <person name="Sacristan E."/>
            <person name="Castillo E."/>
        </authorList>
    </citation>
    <scope>NUCLEOTIDE SEQUENCE [LARGE SCALE GENOMIC DNA]</scope>
</reference>
<sequence length="58" mass="6292">MGDVITFPDGRMRLPDEGSSEAARLDQVAAIVRAETGCTAERADFVAARLMRVIETQP</sequence>
<gene>
    <name evidence="1" type="ORF">RHODGE_RHODGE_03312</name>
</gene>
<keyword evidence="2" id="KW-1185">Reference proteome</keyword>
<comment type="caution">
    <text evidence="1">The sequence shown here is derived from an EMBL/GenBank/DDBJ whole genome shotgun (WGS) entry which is preliminary data.</text>
</comment>
<name>A0A447CXU5_9BRAD</name>
<evidence type="ECO:0000313" key="2">
    <source>
        <dbReference type="Proteomes" id="UP000289200"/>
    </source>
</evidence>
<proteinExistence type="predicted"/>
<dbReference type="Proteomes" id="UP000289200">
    <property type="component" value="Unassembled WGS sequence"/>
</dbReference>